<dbReference type="InterPro" id="IPR002171">
    <property type="entry name" value="Ribosomal_uL2"/>
</dbReference>
<dbReference type="SUPFAM" id="SSF50249">
    <property type="entry name" value="Nucleic acid-binding proteins"/>
    <property type="match status" value="1"/>
</dbReference>
<feature type="region of interest" description="Disordered" evidence="4">
    <location>
        <begin position="240"/>
        <end position="271"/>
    </location>
</feature>
<dbReference type="SMART" id="SM01383">
    <property type="entry name" value="Ribosomal_L2"/>
    <property type="match status" value="1"/>
</dbReference>
<evidence type="ECO:0000259" key="6">
    <source>
        <dbReference type="SMART" id="SM01383"/>
    </source>
</evidence>
<feature type="domain" description="Large ribosomal subunit protein uL2 RNA-binding" evidence="6">
    <location>
        <begin position="67"/>
        <end position="151"/>
    </location>
</feature>
<keyword evidence="3" id="KW-0687">Ribonucleoprotein</keyword>
<protein>
    <submittedName>
        <fullName evidence="7">Uncharacterized protein</fullName>
    </submittedName>
</protein>
<evidence type="ECO:0000256" key="3">
    <source>
        <dbReference type="ARBA" id="ARBA00023274"/>
    </source>
</evidence>
<sequence length="291" mass="31557">MRARLGPSGSLFAGLQIRLKVRSTSSGLKSYKPVTPGLRGRIITSRKDLWAGGPFKPLVQGLPRKGGRNAAGVVTARHRGGGSRRLYREVDFTRGAHTPAGTVERLEYDPIRSARVALLRYDTAAPGERTERSHSYVLAPQGIKAGDRMACGAGRADRPRLTPGRGGQLARSAGTAATIAKKGDDGYALVRLPSGEQRLVSLRCTATIGTLSNPQHKNIKVGKAGGNRWKGRRPRVRGMAMNSVDHPHGGGRGKKKGRISQTPWGVPTKGYRTRKNERTDWVIVTSRHKLR</sequence>
<feature type="domain" description="Large ribosomal subunit protein uL2 C-terminal" evidence="5">
    <location>
        <begin position="143"/>
        <end position="267"/>
    </location>
</feature>
<evidence type="ECO:0000259" key="5">
    <source>
        <dbReference type="SMART" id="SM01382"/>
    </source>
</evidence>
<dbReference type="FunFam" id="4.10.950.10:FF:000001">
    <property type="entry name" value="50S ribosomal protein L2"/>
    <property type="match status" value="1"/>
</dbReference>
<evidence type="ECO:0000256" key="4">
    <source>
        <dbReference type="SAM" id="MobiDB-lite"/>
    </source>
</evidence>
<dbReference type="GO" id="GO:0003735">
    <property type="term" value="F:structural constituent of ribosome"/>
    <property type="evidence" value="ECO:0007669"/>
    <property type="project" value="InterPro"/>
</dbReference>
<gene>
    <name evidence="7" type="ORF">QBZ16_002030</name>
</gene>
<dbReference type="Gene3D" id="2.30.30.30">
    <property type="match status" value="1"/>
</dbReference>
<feature type="compositionally biased region" description="Basic residues" evidence="4">
    <location>
        <begin position="249"/>
        <end position="258"/>
    </location>
</feature>
<evidence type="ECO:0000313" key="7">
    <source>
        <dbReference type="EMBL" id="KAK2079635.1"/>
    </source>
</evidence>
<comment type="caution">
    <text evidence="7">The sequence shown here is derived from an EMBL/GenBank/DDBJ whole genome shotgun (WGS) entry which is preliminary data.</text>
</comment>
<dbReference type="GO" id="GO:0005762">
    <property type="term" value="C:mitochondrial large ribosomal subunit"/>
    <property type="evidence" value="ECO:0007669"/>
    <property type="project" value="TreeGrafter"/>
</dbReference>
<reference evidence="7" key="1">
    <citation type="submission" date="2021-01" db="EMBL/GenBank/DDBJ databases">
        <authorList>
            <person name="Eckstrom K.M.E."/>
        </authorList>
    </citation>
    <scope>NUCLEOTIDE SEQUENCE</scope>
    <source>
        <strain evidence="7">UVCC 0001</strain>
    </source>
</reference>
<dbReference type="Pfam" id="PF03947">
    <property type="entry name" value="Ribosomal_L2_C"/>
    <property type="match status" value="1"/>
</dbReference>
<dbReference type="InterPro" id="IPR014726">
    <property type="entry name" value="Ribosomal_uL2_dom3"/>
</dbReference>
<organism evidence="7 8">
    <name type="scientific">Prototheca wickerhamii</name>
    <dbReference type="NCBI Taxonomy" id="3111"/>
    <lineage>
        <taxon>Eukaryota</taxon>
        <taxon>Viridiplantae</taxon>
        <taxon>Chlorophyta</taxon>
        <taxon>core chlorophytes</taxon>
        <taxon>Trebouxiophyceae</taxon>
        <taxon>Chlorellales</taxon>
        <taxon>Chlorellaceae</taxon>
        <taxon>Prototheca</taxon>
    </lineage>
</organism>
<dbReference type="GO" id="GO:0032543">
    <property type="term" value="P:mitochondrial translation"/>
    <property type="evidence" value="ECO:0007669"/>
    <property type="project" value="TreeGrafter"/>
</dbReference>
<dbReference type="Proteomes" id="UP001255856">
    <property type="component" value="Unassembled WGS sequence"/>
</dbReference>
<dbReference type="PIRSF" id="PIRSF002158">
    <property type="entry name" value="Ribosomal_L2"/>
    <property type="match status" value="1"/>
</dbReference>
<dbReference type="InterPro" id="IPR014722">
    <property type="entry name" value="Rib_uL2_dom2"/>
</dbReference>
<dbReference type="AlphaFoldDB" id="A0AAD9MLF3"/>
<dbReference type="SMART" id="SM01382">
    <property type="entry name" value="Ribosomal_L2_C"/>
    <property type="match status" value="1"/>
</dbReference>
<name>A0AAD9MLF3_PROWI</name>
<evidence type="ECO:0000256" key="2">
    <source>
        <dbReference type="ARBA" id="ARBA00022980"/>
    </source>
</evidence>
<dbReference type="Gene3D" id="2.40.50.140">
    <property type="entry name" value="Nucleic acid-binding proteins"/>
    <property type="match status" value="1"/>
</dbReference>
<dbReference type="InterPro" id="IPR022666">
    <property type="entry name" value="Ribosomal_uL2_RNA-bd_dom"/>
</dbReference>
<proteinExistence type="inferred from homology"/>
<dbReference type="InterPro" id="IPR012340">
    <property type="entry name" value="NA-bd_OB-fold"/>
</dbReference>
<dbReference type="PANTHER" id="PTHR13691">
    <property type="entry name" value="RIBOSOMAL PROTEIN L2"/>
    <property type="match status" value="1"/>
</dbReference>
<dbReference type="InterPro" id="IPR008991">
    <property type="entry name" value="Translation_prot_SH3-like_sf"/>
</dbReference>
<dbReference type="EMBL" id="JASFZW010000002">
    <property type="protein sequence ID" value="KAK2079635.1"/>
    <property type="molecule type" value="Genomic_DNA"/>
</dbReference>
<keyword evidence="2" id="KW-0689">Ribosomal protein</keyword>
<dbReference type="PANTHER" id="PTHR13691:SF5">
    <property type="entry name" value="LARGE RIBOSOMAL SUBUNIT PROTEIN UL2M"/>
    <property type="match status" value="1"/>
</dbReference>
<comment type="similarity">
    <text evidence="1">Belongs to the universal ribosomal protein uL2 family.</text>
</comment>
<evidence type="ECO:0000256" key="1">
    <source>
        <dbReference type="ARBA" id="ARBA00005636"/>
    </source>
</evidence>
<accession>A0AAD9MLF3</accession>
<dbReference type="Pfam" id="PF00181">
    <property type="entry name" value="Ribosomal_L2_N"/>
    <property type="match status" value="1"/>
</dbReference>
<dbReference type="GO" id="GO:0003723">
    <property type="term" value="F:RNA binding"/>
    <property type="evidence" value="ECO:0007669"/>
    <property type="project" value="TreeGrafter"/>
</dbReference>
<dbReference type="InterPro" id="IPR022669">
    <property type="entry name" value="Ribosomal_uL2_C"/>
</dbReference>
<dbReference type="SUPFAM" id="SSF50104">
    <property type="entry name" value="Translation proteins SH3-like domain"/>
    <property type="match status" value="1"/>
</dbReference>
<keyword evidence="8" id="KW-1185">Reference proteome</keyword>
<dbReference type="Gene3D" id="4.10.950.10">
    <property type="entry name" value="Ribosomal protein L2, domain 3"/>
    <property type="match status" value="1"/>
</dbReference>
<evidence type="ECO:0000313" key="8">
    <source>
        <dbReference type="Proteomes" id="UP001255856"/>
    </source>
</evidence>